<name>A0ACC3T7P0_LIPKO</name>
<proteinExistence type="predicted"/>
<evidence type="ECO:0000313" key="2">
    <source>
        <dbReference type="Proteomes" id="UP001433508"/>
    </source>
</evidence>
<keyword evidence="2" id="KW-1185">Reference proteome</keyword>
<organism evidence="1 2">
    <name type="scientific">Lipomyces kononenkoae</name>
    <name type="common">Yeast</name>
    <dbReference type="NCBI Taxonomy" id="34357"/>
    <lineage>
        <taxon>Eukaryota</taxon>
        <taxon>Fungi</taxon>
        <taxon>Dikarya</taxon>
        <taxon>Ascomycota</taxon>
        <taxon>Saccharomycotina</taxon>
        <taxon>Lipomycetes</taxon>
        <taxon>Lipomycetales</taxon>
        <taxon>Lipomycetaceae</taxon>
        <taxon>Lipomyces</taxon>
    </lineage>
</organism>
<protein>
    <submittedName>
        <fullName evidence="1">Uncharacterized protein</fullName>
    </submittedName>
</protein>
<gene>
    <name evidence="1" type="ORF">V1525DRAFT_396537</name>
</gene>
<dbReference type="Proteomes" id="UP001433508">
    <property type="component" value="Unassembled WGS sequence"/>
</dbReference>
<dbReference type="EMBL" id="MU971342">
    <property type="protein sequence ID" value="KAK9239989.1"/>
    <property type="molecule type" value="Genomic_DNA"/>
</dbReference>
<accession>A0ACC3T7P0</accession>
<sequence length="1010" mass="111926">MPAVKRKRSDTTSKPALTSKPNAKGATTSRSSFDKKSFSSNGTKAQSNGKYRRTPKKTDADPKKTDADAKKTDADPVARKSMLKRHEDVADFPRGGASALTPLEYKEVTNEAIRDVLFESSLQEQPSKKPKANEKNDKEARIRQRQIRKQQKDQRPKAMPKTPSIKIEGLTFKKLVPGTLVLGQVSQINLYDIALSLPNNLTGYIPITNISEQISTKLDAIEQESDDVSSASDGEENGEDKSNKKINEDQIPDLKSLFRVGQWLRAIVTERQSGSGDNGKKKHIELSIKPEAVNSFIDTEDLTKGISLQASVKSLEDHGVSLDVGLPEISGFISNKELEYANYRPGQVVEGQTLLLTILNKSANGRTVTLSATAFAKHLPAVSVIQNIDSLLPGTLVEFIPSQVSPGGLAGQVAGLNVATVDFFHAGLYDSSSDKYKAGQKIKARVISYLPSADEKKLRLSLLSHVVSLSDVGTSATNDVSASKTSPLESLPVGQVIRDSKIKFVEPSVGVFLETGIEHVLGFAHISRLSDKHVDEISPLYGEYKVDTVHAARIVGFSHADGLFQMSLQPNVLEQRYLRLEDVKPGDVAEGEVSKIVASGGLLVRLSDGIVGHVNELHLSDVKISQPERRFRPGMKVKCRVLSVQPDTKRIRLTLKKSIVNSDLDSVTSYEQVKRGERLVGSIINIVSKGAIVEFFGYVTAFLPITEMSEAKIQDPKEKFTVGQTVNVRVVSVHPEFRKMRVSCKELKKTKNEKKSKSDKRERREKQSPAKPTKEAQTEGAEGTSKEDEDMKASLNEDTRDGLVTDREADDSSMEEMRFNDSEEDNVIDSDQDEFSDDEKGSQVEALNVNGFDWEAKTLDDVHSAEESESEASESNQETTEKRKKRRKRTALQIDVTGELNTKDPESVSDFERMLLGSPNSSALWIRYMAFQIQLGEIEKAREIARRALKTINYREEKEKLNIWVALLNLENSFGTKETVEDTFKESCVFMDPEVMKAKLKVIQKQRGGK</sequence>
<evidence type="ECO:0000313" key="1">
    <source>
        <dbReference type="EMBL" id="KAK9239989.1"/>
    </source>
</evidence>
<comment type="caution">
    <text evidence="1">The sequence shown here is derived from an EMBL/GenBank/DDBJ whole genome shotgun (WGS) entry which is preliminary data.</text>
</comment>
<reference evidence="2" key="1">
    <citation type="journal article" date="2024" name="Front. Bioeng. Biotechnol.">
        <title>Genome-scale model development and genomic sequencing of the oleaginous clade Lipomyces.</title>
        <authorList>
            <person name="Czajka J.J."/>
            <person name="Han Y."/>
            <person name="Kim J."/>
            <person name="Mondo S.J."/>
            <person name="Hofstad B.A."/>
            <person name="Robles A."/>
            <person name="Haridas S."/>
            <person name="Riley R."/>
            <person name="LaButti K."/>
            <person name="Pangilinan J."/>
            <person name="Andreopoulos W."/>
            <person name="Lipzen A."/>
            <person name="Yan J."/>
            <person name="Wang M."/>
            <person name="Ng V."/>
            <person name="Grigoriev I.V."/>
            <person name="Spatafora J.W."/>
            <person name="Magnuson J.K."/>
            <person name="Baker S.E."/>
            <person name="Pomraning K.R."/>
        </authorList>
    </citation>
    <scope>NUCLEOTIDE SEQUENCE [LARGE SCALE GENOMIC DNA]</scope>
    <source>
        <strain evidence="2">CBS 7786</strain>
    </source>
</reference>